<dbReference type="GO" id="GO:0016020">
    <property type="term" value="C:membrane"/>
    <property type="evidence" value="ECO:0007669"/>
    <property type="project" value="TreeGrafter"/>
</dbReference>
<evidence type="ECO:0000256" key="3">
    <source>
        <dbReference type="ARBA" id="ARBA00021364"/>
    </source>
</evidence>
<dbReference type="InterPro" id="IPR008146">
    <property type="entry name" value="Gln_synth_cat_dom"/>
</dbReference>
<feature type="binding site" evidence="7">
    <location>
        <position position="220"/>
    </location>
    <ligand>
        <name>Mg(2+)</name>
        <dbReference type="ChEBI" id="CHEBI:18420"/>
        <label>1</label>
    </ligand>
</feature>
<dbReference type="InterPro" id="IPR027303">
    <property type="entry name" value="Gln_synth_gly_rich_site"/>
</dbReference>
<evidence type="ECO:0000256" key="11">
    <source>
        <dbReference type="RuleBase" id="RU000387"/>
    </source>
</evidence>
<feature type="binding site" evidence="7">
    <location>
        <position position="212"/>
    </location>
    <ligand>
        <name>Mg(2+)</name>
        <dbReference type="ChEBI" id="CHEBI:18420"/>
        <label>1</label>
    </ligand>
</feature>
<name>A0A7X0MWH6_9GAMM</name>
<evidence type="ECO:0000256" key="8">
    <source>
        <dbReference type="PIRSR" id="PIRSR604809-50"/>
    </source>
</evidence>
<feature type="binding site" evidence="7">
    <location>
        <position position="357"/>
    </location>
    <ligand>
        <name>Mg(2+)</name>
        <dbReference type="ChEBI" id="CHEBI:18420"/>
        <label>1</label>
    </ligand>
</feature>
<gene>
    <name evidence="15" type="ORF">HNR48_000135</name>
</gene>
<keyword evidence="7" id="KW-0460">Magnesium</keyword>
<reference evidence="15 16" key="1">
    <citation type="submission" date="2020-08" db="EMBL/GenBank/DDBJ databases">
        <title>Genomic Encyclopedia of Type Strains, Phase IV (KMG-IV): sequencing the most valuable type-strain genomes for metagenomic binning, comparative biology and taxonomic classification.</title>
        <authorList>
            <person name="Goeker M."/>
        </authorList>
    </citation>
    <scope>NUCLEOTIDE SEQUENCE [LARGE SCALE GENOMIC DNA]</scope>
    <source>
        <strain evidence="15 16">DSM 22368</strain>
    </source>
</reference>
<feature type="binding site" evidence="5">
    <location>
        <begin position="264"/>
        <end position="265"/>
    </location>
    <ligand>
        <name>L-glutamate</name>
        <dbReference type="ChEBI" id="CHEBI:29985"/>
    </ligand>
</feature>
<comment type="subcellular location">
    <subcellularLocation>
        <location evidence="11">Cytoplasm</location>
    </subcellularLocation>
</comment>
<dbReference type="PROSITE" id="PS51986">
    <property type="entry name" value="GS_BETA_GRASP"/>
    <property type="match status" value="1"/>
</dbReference>
<dbReference type="SUPFAM" id="SSF54368">
    <property type="entry name" value="Glutamine synthetase, N-terminal domain"/>
    <property type="match status" value="1"/>
</dbReference>
<dbReference type="InterPro" id="IPR008147">
    <property type="entry name" value="Gln_synt_N"/>
</dbReference>
<proteinExistence type="inferred from homology"/>
<protein>
    <recommendedName>
        <fullName evidence="3 12">Glutamine synthetase</fullName>
        <ecNumber evidence="2 12">6.3.1.2</ecNumber>
    </recommendedName>
</protein>
<dbReference type="InterPro" id="IPR036651">
    <property type="entry name" value="Gln_synt_N_sf"/>
</dbReference>
<dbReference type="RefSeq" id="WP_166852931.1">
    <property type="nucleotide sequence ID" value="NZ_JAAONY010000001.1"/>
</dbReference>
<keyword evidence="6 12" id="KW-0547">Nucleotide-binding</keyword>
<dbReference type="SMART" id="SM01230">
    <property type="entry name" value="Gln-synt_C"/>
    <property type="match status" value="1"/>
</dbReference>
<feature type="binding site" evidence="5">
    <location>
        <position position="321"/>
    </location>
    <ligand>
        <name>L-glutamate</name>
        <dbReference type="ChEBI" id="CHEBI:29985"/>
    </ligand>
</feature>
<feature type="domain" description="GS beta-grasp" evidence="13">
    <location>
        <begin position="12"/>
        <end position="96"/>
    </location>
</feature>
<comment type="similarity">
    <text evidence="1 9 10">Belongs to the glutamine synthetase family.</text>
</comment>
<feature type="binding site" evidence="6">
    <location>
        <position position="339"/>
    </location>
    <ligand>
        <name>ATP</name>
        <dbReference type="ChEBI" id="CHEBI:30616"/>
    </ligand>
</feature>
<dbReference type="Gene3D" id="3.10.20.70">
    <property type="entry name" value="Glutamine synthetase, N-terminal domain"/>
    <property type="match status" value="1"/>
</dbReference>
<dbReference type="FunCoup" id="A0A7X0MWH6">
    <property type="interactions" value="606"/>
</dbReference>
<evidence type="ECO:0000313" key="16">
    <source>
        <dbReference type="Proteomes" id="UP000528457"/>
    </source>
</evidence>
<evidence type="ECO:0000256" key="10">
    <source>
        <dbReference type="RuleBase" id="RU000384"/>
    </source>
</evidence>
<dbReference type="Gene3D" id="3.30.590.10">
    <property type="entry name" value="Glutamine synthetase/guanido kinase, catalytic domain"/>
    <property type="match status" value="1"/>
</dbReference>
<dbReference type="SUPFAM" id="SSF55931">
    <property type="entry name" value="Glutamine synthetase/guanido kinase"/>
    <property type="match status" value="1"/>
</dbReference>
<dbReference type="FunFam" id="3.30.590.10:FF:000001">
    <property type="entry name" value="Glutamine synthetase"/>
    <property type="match status" value="1"/>
</dbReference>
<evidence type="ECO:0000256" key="9">
    <source>
        <dbReference type="PROSITE-ProRule" id="PRU01330"/>
    </source>
</evidence>
<evidence type="ECO:0000256" key="1">
    <source>
        <dbReference type="ARBA" id="ARBA00009897"/>
    </source>
</evidence>
<evidence type="ECO:0000256" key="2">
    <source>
        <dbReference type="ARBA" id="ARBA00012937"/>
    </source>
</evidence>
<feature type="binding site" evidence="5">
    <location>
        <position position="359"/>
    </location>
    <ligand>
        <name>L-glutamate</name>
        <dbReference type="ChEBI" id="CHEBI:29985"/>
    </ligand>
</feature>
<feature type="binding site" evidence="7">
    <location>
        <position position="131"/>
    </location>
    <ligand>
        <name>Mg(2+)</name>
        <dbReference type="ChEBI" id="CHEBI:18420"/>
        <label>1</label>
    </ligand>
</feature>
<organism evidence="15 16">
    <name type="scientific">Pseudoteredinibacter isoporae</name>
    <dbReference type="NCBI Taxonomy" id="570281"/>
    <lineage>
        <taxon>Bacteria</taxon>
        <taxon>Pseudomonadati</taxon>
        <taxon>Pseudomonadota</taxon>
        <taxon>Gammaproteobacteria</taxon>
        <taxon>Cellvibrionales</taxon>
        <taxon>Cellvibrionaceae</taxon>
        <taxon>Pseudoteredinibacter</taxon>
    </lineage>
</organism>
<dbReference type="InterPro" id="IPR014746">
    <property type="entry name" value="Gln_synth/guanido_kin_cat_dom"/>
</dbReference>
<dbReference type="GO" id="GO:0006542">
    <property type="term" value="P:glutamine biosynthetic process"/>
    <property type="evidence" value="ECO:0007669"/>
    <property type="project" value="InterPro"/>
</dbReference>
<evidence type="ECO:0000256" key="5">
    <source>
        <dbReference type="PIRSR" id="PIRSR604809-1"/>
    </source>
</evidence>
<comment type="cofactor">
    <cofactor evidence="7">
        <name>Mg(2+)</name>
        <dbReference type="ChEBI" id="CHEBI:18420"/>
    </cofactor>
    <text evidence="7">Binds 2 Mg(2+) ions per subunit.</text>
</comment>
<feature type="binding site" evidence="6">
    <location>
        <position position="207"/>
    </location>
    <ligand>
        <name>ATP</name>
        <dbReference type="ChEBI" id="CHEBI:30616"/>
    </ligand>
</feature>
<dbReference type="NCBIfam" id="NF007006">
    <property type="entry name" value="PRK09469.1"/>
    <property type="match status" value="1"/>
</dbReference>
<dbReference type="PANTHER" id="PTHR43407">
    <property type="entry name" value="GLUTAMINE SYNTHETASE"/>
    <property type="match status" value="1"/>
</dbReference>
<evidence type="ECO:0000256" key="7">
    <source>
        <dbReference type="PIRSR" id="PIRSR604809-3"/>
    </source>
</evidence>
<feature type="binding site" evidence="5">
    <location>
        <position position="339"/>
    </location>
    <ligand>
        <name>L-glutamate</name>
        <dbReference type="ChEBI" id="CHEBI:29985"/>
    </ligand>
</feature>
<keyword evidence="16" id="KW-1185">Reference proteome</keyword>
<dbReference type="InParanoid" id="A0A7X0MWH6"/>
<dbReference type="GO" id="GO:0005737">
    <property type="term" value="C:cytoplasm"/>
    <property type="evidence" value="ECO:0007669"/>
    <property type="project" value="UniProtKB-SubCell"/>
</dbReference>
<feature type="binding site" evidence="6">
    <location>
        <position position="352"/>
    </location>
    <ligand>
        <name>ATP</name>
        <dbReference type="ChEBI" id="CHEBI:30616"/>
    </ligand>
</feature>
<dbReference type="FunFam" id="3.10.20.70:FF:000001">
    <property type="entry name" value="Glutamine synthetase"/>
    <property type="match status" value="1"/>
</dbReference>
<dbReference type="InterPro" id="IPR027302">
    <property type="entry name" value="Gln_synth_N_conserv_site"/>
</dbReference>
<feature type="binding site" evidence="7">
    <location>
        <position position="129"/>
    </location>
    <ligand>
        <name>Mg(2+)</name>
        <dbReference type="ChEBI" id="CHEBI:18420"/>
        <label>1</label>
    </ligand>
</feature>
<feature type="domain" description="GS catalytic" evidence="14">
    <location>
        <begin position="104"/>
        <end position="468"/>
    </location>
</feature>
<dbReference type="GO" id="GO:0005524">
    <property type="term" value="F:ATP binding"/>
    <property type="evidence" value="ECO:0007669"/>
    <property type="project" value="UniProtKB-KW"/>
</dbReference>
<evidence type="ECO:0000256" key="6">
    <source>
        <dbReference type="PIRSR" id="PIRSR604809-2"/>
    </source>
</evidence>
<dbReference type="InterPro" id="IPR001637">
    <property type="entry name" value="Gln_synth_I_adenylation_site"/>
</dbReference>
<comment type="caution">
    <text evidence="15">The sequence shown here is derived from an EMBL/GenBank/DDBJ whole genome shotgun (WGS) entry which is preliminary data.</text>
</comment>
<dbReference type="EC" id="6.3.1.2" evidence="2 12"/>
<dbReference type="PROSITE" id="PS51987">
    <property type="entry name" value="GS_CATALYTIC"/>
    <property type="match status" value="1"/>
</dbReference>
<dbReference type="InterPro" id="IPR004809">
    <property type="entry name" value="Gln_synth_I"/>
</dbReference>
<accession>A0A7X0MWH6</accession>
<dbReference type="GO" id="GO:0019740">
    <property type="term" value="P:nitrogen utilization"/>
    <property type="evidence" value="ECO:0007669"/>
    <property type="project" value="TreeGrafter"/>
</dbReference>
<comment type="catalytic activity">
    <reaction evidence="4 12">
        <text>L-glutamate + NH4(+) + ATP = L-glutamine + ADP + phosphate + H(+)</text>
        <dbReference type="Rhea" id="RHEA:16169"/>
        <dbReference type="ChEBI" id="CHEBI:15378"/>
        <dbReference type="ChEBI" id="CHEBI:28938"/>
        <dbReference type="ChEBI" id="CHEBI:29985"/>
        <dbReference type="ChEBI" id="CHEBI:30616"/>
        <dbReference type="ChEBI" id="CHEBI:43474"/>
        <dbReference type="ChEBI" id="CHEBI:58359"/>
        <dbReference type="ChEBI" id="CHEBI:456216"/>
        <dbReference type="EC" id="6.3.1.2"/>
    </reaction>
</comment>
<evidence type="ECO:0000313" key="15">
    <source>
        <dbReference type="EMBL" id="MBB6519857.1"/>
    </source>
</evidence>
<keyword evidence="6 12" id="KW-0067">ATP-binding</keyword>
<feature type="binding site" evidence="5">
    <location>
        <position position="327"/>
    </location>
    <ligand>
        <name>L-glutamate</name>
        <dbReference type="ChEBI" id="CHEBI:29985"/>
    </ligand>
</feature>
<evidence type="ECO:0000256" key="4">
    <source>
        <dbReference type="ARBA" id="ARBA00049436"/>
    </source>
</evidence>
<keyword evidence="7" id="KW-0479">Metal-binding</keyword>
<evidence type="ECO:0000259" key="14">
    <source>
        <dbReference type="PROSITE" id="PS51987"/>
    </source>
</evidence>
<keyword evidence="8" id="KW-0597">Phosphoprotein</keyword>
<dbReference type="GO" id="GO:0046872">
    <property type="term" value="F:metal ion binding"/>
    <property type="evidence" value="ECO:0007669"/>
    <property type="project" value="UniProtKB-KW"/>
</dbReference>
<dbReference type="Pfam" id="PF03951">
    <property type="entry name" value="Gln-synt_N"/>
    <property type="match status" value="1"/>
</dbReference>
<evidence type="ECO:0000259" key="13">
    <source>
        <dbReference type="PROSITE" id="PS51986"/>
    </source>
</evidence>
<dbReference type="PROSITE" id="PS00182">
    <property type="entry name" value="GLNA_ADENYLATION"/>
    <property type="match status" value="1"/>
</dbReference>
<dbReference type="PROSITE" id="PS00181">
    <property type="entry name" value="GLNA_ATP"/>
    <property type="match status" value="1"/>
</dbReference>
<keyword evidence="12 15" id="KW-0436">Ligase</keyword>
<dbReference type="PROSITE" id="PS00180">
    <property type="entry name" value="GLNA_1"/>
    <property type="match status" value="1"/>
</dbReference>
<dbReference type="PANTHER" id="PTHR43407:SF2">
    <property type="entry name" value="GLUTAMINE SYNTHETASE"/>
    <property type="match status" value="1"/>
</dbReference>
<sequence length="468" mass="51912">MSENTLKLIEESEARWVDLRFTDTKGKEQHVTIPAKVVDEDFFEDGQMFDGSSVAGWKGINESDMILMPDDESGVLDPFTDEPTVIVRCDIVEPSTMQGYERDPRSVAKRAEEYLKSTGLGDTAFFGPEPEFFVFDDVKWKDNMGSCGYEINSEEADWSTDKEFADGNMGHRPRVKGGYFPVPPVDSLHDIRAAMCNAMEAMGLDVEVHHHEVATAGQCEIGVVFNTMVKKADEVQILKYCVHNVAHAYGKTATFMPKPVVGDNGSGMHVHQSFWKDGENQFAGNGYAGLSETALYYIGGIIKHAKAINAFSNPGTNSYKRLIPGFEAPVMLAYSARNRSASIRIPYVASPKGKRIEARFADPIANPYLCFAAMLMAGLDGVQNKIHPGDAADKDLYDLPAEEALAIPQVAGSLREALDALKEDHEFLTRGGVFTEDMIEAYIDLKMEDVYRVEQTTHPVEFDMYYSV</sequence>
<dbReference type="Pfam" id="PF00120">
    <property type="entry name" value="Gln-synt_C"/>
    <property type="match status" value="1"/>
</dbReference>
<dbReference type="Proteomes" id="UP000528457">
    <property type="component" value="Unassembled WGS sequence"/>
</dbReference>
<dbReference type="EMBL" id="JACHHT010000001">
    <property type="protein sequence ID" value="MBB6519857.1"/>
    <property type="molecule type" value="Genomic_DNA"/>
</dbReference>
<evidence type="ECO:0000256" key="12">
    <source>
        <dbReference type="RuleBase" id="RU004356"/>
    </source>
</evidence>
<feature type="modified residue" description="O-AMP-tyrosine" evidence="8">
    <location>
        <position position="397"/>
    </location>
</feature>
<feature type="binding site" evidence="6">
    <location>
        <begin position="271"/>
        <end position="273"/>
    </location>
    <ligand>
        <name>ATP</name>
        <dbReference type="ChEBI" id="CHEBI:30616"/>
    </ligand>
</feature>
<dbReference type="GO" id="GO:0004356">
    <property type="term" value="F:glutamine synthetase activity"/>
    <property type="evidence" value="ECO:0007669"/>
    <property type="project" value="UniProtKB-EC"/>
</dbReference>
<keyword evidence="11" id="KW-0963">Cytoplasm</keyword>
<feature type="binding site" evidence="7">
    <location>
        <position position="269"/>
    </location>
    <ligand>
        <name>Mg(2+)</name>
        <dbReference type="ChEBI" id="CHEBI:18420"/>
        <label>1</label>
    </ligand>
</feature>
<dbReference type="AlphaFoldDB" id="A0A7X0MWH6"/>
<comment type="subunit">
    <text evidence="11">Oligomer of 12 subunits arranged in the form of two hexagons.</text>
</comment>
<dbReference type="NCBIfam" id="TIGR00653">
    <property type="entry name" value="GlnA"/>
    <property type="match status" value="1"/>
</dbReference>